<dbReference type="AlphaFoldDB" id="A0A3S9SWU6"/>
<dbReference type="RefSeq" id="WP_236777915.1">
    <property type="nucleotide sequence ID" value="NZ_CP016379.1"/>
</dbReference>
<evidence type="ECO:0000256" key="3">
    <source>
        <dbReference type="ARBA" id="ARBA00022747"/>
    </source>
</evidence>
<dbReference type="Gene3D" id="3.40.50.150">
    <property type="entry name" value="Vaccinia Virus protein VP39"/>
    <property type="match status" value="1"/>
</dbReference>
<dbReference type="KEGG" id="aft:BBF96_04845"/>
<accession>A0A3S9SWU6</accession>
<dbReference type="EMBL" id="CP016379">
    <property type="protein sequence ID" value="AZR72779.1"/>
    <property type="molecule type" value="Genomic_DNA"/>
</dbReference>
<evidence type="ECO:0000313" key="5">
    <source>
        <dbReference type="EMBL" id="AZR72779.1"/>
    </source>
</evidence>
<dbReference type="GO" id="GO:0032259">
    <property type="term" value="P:methylation"/>
    <property type="evidence" value="ECO:0007669"/>
    <property type="project" value="UniProtKB-KW"/>
</dbReference>
<dbReference type="Proteomes" id="UP000267250">
    <property type="component" value="Chromosome"/>
</dbReference>
<dbReference type="Pfam" id="PF01555">
    <property type="entry name" value="N6_N4_Mtase"/>
    <property type="match status" value="1"/>
</dbReference>
<evidence type="ECO:0000313" key="6">
    <source>
        <dbReference type="Proteomes" id="UP000267250"/>
    </source>
</evidence>
<keyword evidence="6" id="KW-1185">Reference proteome</keyword>
<organism evidence="5 6">
    <name type="scientific">Anoxybacter fermentans</name>
    <dbReference type="NCBI Taxonomy" id="1323375"/>
    <lineage>
        <taxon>Bacteria</taxon>
        <taxon>Bacillati</taxon>
        <taxon>Bacillota</taxon>
        <taxon>Clostridia</taxon>
        <taxon>Halanaerobiales</taxon>
        <taxon>Anoxybacter</taxon>
    </lineage>
</organism>
<dbReference type="SUPFAM" id="SSF53335">
    <property type="entry name" value="S-adenosyl-L-methionine-dependent methyltransferases"/>
    <property type="match status" value="1"/>
</dbReference>
<gene>
    <name evidence="5" type="ORF">BBF96_04845</name>
</gene>
<feature type="domain" description="DNA methylase N-4/N-6" evidence="4">
    <location>
        <begin position="33"/>
        <end position="78"/>
    </location>
</feature>
<keyword evidence="1" id="KW-0489">Methyltransferase</keyword>
<evidence type="ECO:0000256" key="2">
    <source>
        <dbReference type="ARBA" id="ARBA00022679"/>
    </source>
</evidence>
<keyword evidence="2" id="KW-0808">Transferase</keyword>
<dbReference type="GO" id="GO:0003677">
    <property type="term" value="F:DNA binding"/>
    <property type="evidence" value="ECO:0007669"/>
    <property type="project" value="InterPro"/>
</dbReference>
<dbReference type="GO" id="GO:0009307">
    <property type="term" value="P:DNA restriction-modification system"/>
    <property type="evidence" value="ECO:0007669"/>
    <property type="project" value="UniProtKB-KW"/>
</dbReference>
<proteinExistence type="predicted"/>
<dbReference type="GO" id="GO:0008170">
    <property type="term" value="F:N-methyltransferase activity"/>
    <property type="evidence" value="ECO:0007669"/>
    <property type="project" value="InterPro"/>
</dbReference>
<reference evidence="5 6" key="1">
    <citation type="submission" date="2016-07" db="EMBL/GenBank/DDBJ databases">
        <title>Genome and transcriptome analysis of iron-reducing fermentative bacteria Anoxybacter fermentans.</title>
        <authorList>
            <person name="Zeng X."/>
            <person name="Shao Z."/>
        </authorList>
    </citation>
    <scope>NUCLEOTIDE SEQUENCE [LARGE SCALE GENOMIC DNA]</scope>
    <source>
        <strain evidence="5 6">DY22613</strain>
    </source>
</reference>
<dbReference type="InterPro" id="IPR029063">
    <property type="entry name" value="SAM-dependent_MTases_sf"/>
</dbReference>
<evidence type="ECO:0000259" key="4">
    <source>
        <dbReference type="Pfam" id="PF01555"/>
    </source>
</evidence>
<keyword evidence="3" id="KW-0680">Restriction system</keyword>
<evidence type="ECO:0000256" key="1">
    <source>
        <dbReference type="ARBA" id="ARBA00022603"/>
    </source>
</evidence>
<dbReference type="InterPro" id="IPR002941">
    <property type="entry name" value="DNA_methylase_N4/N6"/>
</dbReference>
<name>A0A3S9SWU6_9FIRM</name>
<sequence>MIIWKQTSLFADLEEQALEKIIPSLRPFGEFTPYSLVKNGLKKYSKTGDLVLDPCCGNGTTGIAALEMNRKAVLSDINLIATRTTRNLFSFFDYNRVMILWSKIRDEPLNPTRQEEERWERFINSPIPPFKSFKRIINKNIIEIKQIFHEYDLNVLKRIYLGILRIKDQSSRELLEIVFHNTLFEVSQLEISKNRRSFYLPKHIKTRDPIKLFQKKLKLYLNYKSLLREKLARNFVWTPIVRQASVYNLNFLKAESIDYVILHLPGLRGYREGEMSYLSELLIGEFTNYDDEICIELDYRGRYKLARNLKKLLKEMERVMKDSSYLTLIITGHHVLLSLIIKLAQDEGWHLVQEGVEMVTGQQKENYPVISLTLQKKKQNTVLGSLNKMKIETLYNIEEAIIRKIDQYLSKKGTATTGEIQRYLLENFLHDCLIEKSLEDLLKENYLYSGKYWLKPSSGQEEKLYKKRQQKMEKVFDKFVREMVYYFLQEEKNALSYRELMERFLKIKPRTIFHTPYYRLLMEQCERQQIKLNMLIKEYFQKEKKDQFETLPMILRRIIRADKIFVEVVKGELVGLSEWSRDNFFKIYLELYEKSRREKDQDSLQKFGKKVLELLDEITYLTERKKERIRDYIMRSEGL</sequence>
<protein>
    <recommendedName>
        <fullName evidence="4">DNA methylase N-4/N-6 domain-containing protein</fullName>
    </recommendedName>
</protein>